<organism evidence="2 3">
    <name type="scientific">Microdochium bolleyi</name>
    <dbReference type="NCBI Taxonomy" id="196109"/>
    <lineage>
        <taxon>Eukaryota</taxon>
        <taxon>Fungi</taxon>
        <taxon>Dikarya</taxon>
        <taxon>Ascomycota</taxon>
        <taxon>Pezizomycotina</taxon>
        <taxon>Sordariomycetes</taxon>
        <taxon>Xylariomycetidae</taxon>
        <taxon>Xylariales</taxon>
        <taxon>Microdochiaceae</taxon>
        <taxon>Microdochium</taxon>
    </lineage>
</organism>
<dbReference type="InParanoid" id="A0A136JIM7"/>
<evidence type="ECO:0000313" key="2">
    <source>
        <dbReference type="EMBL" id="KXJ96998.1"/>
    </source>
</evidence>
<dbReference type="STRING" id="196109.A0A136JIM7"/>
<protein>
    <recommendedName>
        <fullName evidence="4">Myb-like domain-containing protein</fullName>
    </recommendedName>
</protein>
<sequence length="118" mass="12728">MPPKKSAASADASSDDAGGLNETELKFVQAYFETLAPQTKDAMDWDALQAKLGFQSVKTVKNKFRILCQKHKWCEYAEGAGSAGAGTKKRAADAEGEKKPAKTKKTKKETEETGAEEA</sequence>
<evidence type="ECO:0008006" key="4">
    <source>
        <dbReference type="Google" id="ProtNLM"/>
    </source>
</evidence>
<dbReference type="AlphaFoldDB" id="A0A136JIM7"/>
<dbReference type="OrthoDB" id="10520777at2759"/>
<dbReference type="EMBL" id="KQ964245">
    <property type="protein sequence ID" value="KXJ96998.1"/>
    <property type="molecule type" value="Genomic_DNA"/>
</dbReference>
<name>A0A136JIM7_9PEZI</name>
<feature type="region of interest" description="Disordered" evidence="1">
    <location>
        <begin position="79"/>
        <end position="118"/>
    </location>
</feature>
<evidence type="ECO:0000313" key="3">
    <source>
        <dbReference type="Proteomes" id="UP000070501"/>
    </source>
</evidence>
<accession>A0A136JIM7</accession>
<reference evidence="3" key="1">
    <citation type="submission" date="2016-02" db="EMBL/GenBank/DDBJ databases">
        <title>Draft genome sequence of Microdochium bolleyi, a fungal endophyte of beachgrass.</title>
        <authorList>
            <consortium name="DOE Joint Genome Institute"/>
            <person name="David A.S."/>
            <person name="May G."/>
            <person name="Haridas S."/>
            <person name="Lim J."/>
            <person name="Wang M."/>
            <person name="Labutti K."/>
            <person name="Lipzen A."/>
            <person name="Barry K."/>
            <person name="Grigoriev I.V."/>
        </authorList>
    </citation>
    <scope>NUCLEOTIDE SEQUENCE [LARGE SCALE GENOMIC DNA]</scope>
    <source>
        <strain evidence="3">J235TASD1</strain>
    </source>
</reference>
<dbReference type="Proteomes" id="UP000070501">
    <property type="component" value="Unassembled WGS sequence"/>
</dbReference>
<gene>
    <name evidence="2" type="ORF">Micbo1qcDRAFT_199744</name>
</gene>
<evidence type="ECO:0000256" key="1">
    <source>
        <dbReference type="SAM" id="MobiDB-lite"/>
    </source>
</evidence>
<feature type="compositionally biased region" description="Basic and acidic residues" evidence="1">
    <location>
        <begin position="90"/>
        <end position="100"/>
    </location>
</feature>
<proteinExistence type="predicted"/>
<keyword evidence="3" id="KW-1185">Reference proteome</keyword>